<accession>A0A1F7FG87</accession>
<protein>
    <recommendedName>
        <fullName evidence="1">STAS domain-containing protein</fullName>
    </recommendedName>
</protein>
<dbReference type="CDD" id="cd07043">
    <property type="entry name" value="STAS_anti-anti-sigma_factors"/>
    <property type="match status" value="1"/>
</dbReference>
<dbReference type="PANTHER" id="PTHR33495">
    <property type="entry name" value="ANTI-SIGMA FACTOR ANTAGONIST TM_1081-RELATED-RELATED"/>
    <property type="match status" value="1"/>
</dbReference>
<evidence type="ECO:0000313" key="2">
    <source>
        <dbReference type="EMBL" id="OGK05720.1"/>
    </source>
</evidence>
<dbReference type="Proteomes" id="UP000179243">
    <property type="component" value="Unassembled WGS sequence"/>
</dbReference>
<proteinExistence type="predicted"/>
<dbReference type="SUPFAM" id="SSF52091">
    <property type="entry name" value="SpoIIaa-like"/>
    <property type="match status" value="1"/>
</dbReference>
<feature type="domain" description="STAS" evidence="1">
    <location>
        <begin position="29"/>
        <end position="114"/>
    </location>
</feature>
<dbReference type="PROSITE" id="PS50801">
    <property type="entry name" value="STAS"/>
    <property type="match status" value="1"/>
</dbReference>
<dbReference type="GO" id="GO:0043856">
    <property type="term" value="F:anti-sigma factor antagonist activity"/>
    <property type="evidence" value="ECO:0007669"/>
    <property type="project" value="TreeGrafter"/>
</dbReference>
<dbReference type="Gene3D" id="3.30.750.24">
    <property type="entry name" value="STAS domain"/>
    <property type="match status" value="1"/>
</dbReference>
<name>A0A1F7FG87_UNCRA</name>
<dbReference type="AlphaFoldDB" id="A0A1F7FG87"/>
<organism evidence="2 3">
    <name type="scientific">Candidatus Raymondbacteria bacterium RIFOXYD12_FULL_49_13</name>
    <dbReference type="NCBI Taxonomy" id="1817890"/>
    <lineage>
        <taxon>Bacteria</taxon>
        <taxon>Raymondiibacteriota</taxon>
    </lineage>
</organism>
<dbReference type="InterPro" id="IPR036513">
    <property type="entry name" value="STAS_dom_sf"/>
</dbReference>
<dbReference type="InterPro" id="IPR002645">
    <property type="entry name" value="STAS_dom"/>
</dbReference>
<sequence>MDITTYSVGGYAVILISESVRKYEDVVFIKKKINEIVDNGQMFIAINLSKVDYMHSFFIKILTSSYKKLVKSGGDIVLIGPNEFIRNLINLLNIHKYITVFENDESFREFVKTHT</sequence>
<gene>
    <name evidence="2" type="ORF">A2519_03985</name>
</gene>
<evidence type="ECO:0000313" key="3">
    <source>
        <dbReference type="Proteomes" id="UP000179243"/>
    </source>
</evidence>
<comment type="caution">
    <text evidence="2">The sequence shown here is derived from an EMBL/GenBank/DDBJ whole genome shotgun (WGS) entry which is preliminary data.</text>
</comment>
<evidence type="ECO:0000259" key="1">
    <source>
        <dbReference type="PROSITE" id="PS50801"/>
    </source>
</evidence>
<reference evidence="2 3" key="1">
    <citation type="journal article" date="2016" name="Nat. Commun.">
        <title>Thousands of microbial genomes shed light on interconnected biogeochemical processes in an aquifer system.</title>
        <authorList>
            <person name="Anantharaman K."/>
            <person name="Brown C.T."/>
            <person name="Hug L.A."/>
            <person name="Sharon I."/>
            <person name="Castelle C.J."/>
            <person name="Probst A.J."/>
            <person name="Thomas B.C."/>
            <person name="Singh A."/>
            <person name="Wilkins M.J."/>
            <person name="Karaoz U."/>
            <person name="Brodie E.L."/>
            <person name="Williams K.H."/>
            <person name="Hubbard S.S."/>
            <person name="Banfield J.F."/>
        </authorList>
    </citation>
    <scope>NUCLEOTIDE SEQUENCE [LARGE SCALE GENOMIC DNA]</scope>
</reference>
<dbReference type="Pfam" id="PF01740">
    <property type="entry name" value="STAS"/>
    <property type="match status" value="1"/>
</dbReference>
<dbReference type="EMBL" id="MFYX01000050">
    <property type="protein sequence ID" value="OGK05720.1"/>
    <property type="molecule type" value="Genomic_DNA"/>
</dbReference>